<protein>
    <submittedName>
        <fullName evidence="1">Uncharacterized protein</fullName>
    </submittedName>
</protein>
<organism evidence="1 2">
    <name type="scientific">Fusarium solani subsp. cucurbitae</name>
    <name type="common">Neocosmosporum cucurbitae</name>
    <dbReference type="NCBI Taxonomy" id="2747967"/>
    <lineage>
        <taxon>Eukaryota</taxon>
        <taxon>Fungi</taxon>
        <taxon>Dikarya</taxon>
        <taxon>Ascomycota</taxon>
        <taxon>Pezizomycotina</taxon>
        <taxon>Sordariomycetes</taxon>
        <taxon>Hypocreomycetidae</taxon>
        <taxon>Hypocreales</taxon>
        <taxon>Nectriaceae</taxon>
        <taxon>Fusarium</taxon>
        <taxon>Fusarium solani species complex</taxon>
    </lineage>
</organism>
<dbReference type="Proteomes" id="UP000830768">
    <property type="component" value="Chromosome 8"/>
</dbReference>
<evidence type="ECO:0000313" key="1">
    <source>
        <dbReference type="EMBL" id="UPK98550.1"/>
    </source>
</evidence>
<gene>
    <name evidence="1" type="ORF">LCI18_009485</name>
</gene>
<proteinExistence type="predicted"/>
<reference evidence="1" key="1">
    <citation type="submission" date="2021-11" db="EMBL/GenBank/DDBJ databases">
        <title>Fusarium solani-melongenae Genome sequencing and assembly.</title>
        <authorList>
            <person name="Xie S."/>
            <person name="Huang L."/>
            <person name="Zhang X."/>
        </authorList>
    </citation>
    <scope>NUCLEOTIDE SEQUENCE</scope>
    <source>
        <strain evidence="1">CRI 24-3</strain>
    </source>
</reference>
<sequence>MEPPYTTAPQTFLDQRYTSKLAHHIEGLISTLRLLTSTTKKPEISIHIDNHYAAKTYTSEDLIRGEVTLQPKRDLTFHELQITLFGVATVDRDDIDMSLVTTHLFLSVVFPLAEGTLPSNGVLVKGETYEIPFDFRLPCGLTSGACSHSVQSPTVTQLHQCLPPSMGTWEGDQTTPRGVRVKYGIKASAIAPADEPASREILANVIHHFNFKPRHSACFQPTLPRETLQKVTFPRNNMSFRAKGRIIATVTEPEAAVLDISERNGTMSMIPIQLTLEAQNQPSALPSVIVSAKLEAKTWSCSRPRTALPNSKAPQDAFCSRMVLIKPCIVPVAWSSDYDEDSEHEPRTLASTETYHAALQIPFQVPPTQRDLIPTFHTCLISRTYHIKLKLKIMGLKLKMNIPLKILCGNVSDPSPSLHFDIGDSLQRNELDRLQSSDSQILPDYSD</sequence>
<keyword evidence="2" id="KW-1185">Reference proteome</keyword>
<dbReference type="EMBL" id="CP090036">
    <property type="protein sequence ID" value="UPK98550.1"/>
    <property type="molecule type" value="Genomic_DNA"/>
</dbReference>
<accession>A0ACD3ZBG1</accession>
<name>A0ACD3ZBG1_FUSSC</name>
<evidence type="ECO:0000313" key="2">
    <source>
        <dbReference type="Proteomes" id="UP000830768"/>
    </source>
</evidence>